<dbReference type="InterPro" id="IPR036866">
    <property type="entry name" value="RibonucZ/Hydroxyglut_hydro"/>
</dbReference>
<dbReference type="Pfam" id="PF22505">
    <property type="entry name" value="RNase_J_b_CASP"/>
    <property type="match status" value="1"/>
</dbReference>
<keyword evidence="4" id="KW-1185">Reference proteome</keyword>
<dbReference type="Gene3D" id="3.40.50.10710">
    <property type="entry name" value="Metallo-hydrolase/oxidoreductase"/>
    <property type="match status" value="1"/>
</dbReference>
<evidence type="ECO:0000259" key="1">
    <source>
        <dbReference type="Pfam" id="PF17770"/>
    </source>
</evidence>
<dbReference type="Proteomes" id="UP000289952">
    <property type="component" value="Chromosome"/>
</dbReference>
<accession>A0A449AD92</accession>
<dbReference type="InterPro" id="IPR055132">
    <property type="entry name" value="RNase_J_b_CASP"/>
</dbReference>
<dbReference type="GO" id="GO:0016787">
    <property type="term" value="F:hydrolase activity"/>
    <property type="evidence" value="ECO:0007669"/>
    <property type="project" value="UniProtKB-KW"/>
</dbReference>
<dbReference type="OrthoDB" id="401053at2"/>
<organism evidence="3 4">
    <name type="scientific">Mycoplasmopsis bovirhinis</name>
    <dbReference type="NCBI Taxonomy" id="29553"/>
    <lineage>
        <taxon>Bacteria</taxon>
        <taxon>Bacillati</taxon>
        <taxon>Mycoplasmatota</taxon>
        <taxon>Mycoplasmoidales</taxon>
        <taxon>Metamycoplasmataceae</taxon>
        <taxon>Mycoplasmopsis</taxon>
    </lineage>
</organism>
<dbReference type="PANTHER" id="PTHR43694:SF1">
    <property type="entry name" value="RIBONUCLEASE J"/>
    <property type="match status" value="1"/>
</dbReference>
<dbReference type="Gene3D" id="3.10.20.580">
    <property type="match status" value="1"/>
</dbReference>
<dbReference type="RefSeq" id="WP_129621175.1">
    <property type="nucleotide sequence ID" value="NZ_LR214972.1"/>
</dbReference>
<sequence length="552" mass="62901">MENVRIFALGGQDENGKNSYVFAYNEDLYLINCGVKIPVNSENGVDTLIPNFEYLEKNKKNFKGVFISDIRNESFSALPWLLMKIPGLKIYTSEFSKDIIIERLSKYNIKPTSYKIIVLTKKKKIGDIYIQPISLSGSVPGNLGFSFITKTGDYVFMFNYIEGDLGIFGRSWFLHLPKLFSKRKVKALISDAGKTNFAGKANERAKLPESILNSFRKAKKNERIIFGSFSEDMFSLQLVLELALKHNRPVAIYGKSYWDLLETTQKILVKQKIILALPKLIYYKDISKYENAVVLVTGSAERLYNRLLRIVVGEDVYLKFKPSDHFIMNTPLVNGLESLVSYTLDEIARITTNVTEVSDSHYFYARPFRDDIFSLVKNLAPEYFLPAQGLFRYLTDCANWVDSIGESKTKSIVLLNGKILHFVDGVKFSQNAKIKDVKDVIIDGFGVGDISSEVIAEREVLGREGVIIINALYNPKTRQIVSHLNIKSVGVVDEAKINWLYDLIKQIVIDLISERNYASMYEVNEKIRKTIRKKIFKLIDKDPLVALTLTQV</sequence>
<evidence type="ECO:0000313" key="4">
    <source>
        <dbReference type="Proteomes" id="UP000289952"/>
    </source>
</evidence>
<name>A0A449AD92_9BACT</name>
<evidence type="ECO:0000313" key="3">
    <source>
        <dbReference type="EMBL" id="VEU62985.1"/>
    </source>
</evidence>
<reference evidence="3 4" key="1">
    <citation type="submission" date="2019-01" db="EMBL/GenBank/DDBJ databases">
        <authorList>
            <consortium name="Pathogen Informatics"/>
        </authorList>
    </citation>
    <scope>NUCLEOTIDE SEQUENCE [LARGE SCALE GENOMIC DNA]</scope>
    <source>
        <strain evidence="3 4">NCTC10118</strain>
    </source>
</reference>
<dbReference type="EC" id="3.1.-.-" evidence="3"/>
<keyword evidence="3" id="KW-0378">Hydrolase</keyword>
<feature type="domain" description="Ribonuclease J C-terminal" evidence="1">
    <location>
        <begin position="454"/>
        <end position="552"/>
    </location>
</feature>
<evidence type="ECO:0000259" key="2">
    <source>
        <dbReference type="Pfam" id="PF22505"/>
    </source>
</evidence>
<protein>
    <submittedName>
        <fullName evidence="3">Hydrolase</fullName>
        <ecNumber evidence="3">3.1.-.-</ecNumber>
    </submittedName>
</protein>
<dbReference type="Gene3D" id="3.60.15.10">
    <property type="entry name" value="Ribonuclease Z/Hydroxyacylglutathione hydrolase-like"/>
    <property type="match status" value="1"/>
</dbReference>
<dbReference type="EMBL" id="LR214972">
    <property type="protein sequence ID" value="VEU62985.1"/>
    <property type="molecule type" value="Genomic_DNA"/>
</dbReference>
<dbReference type="Pfam" id="PF17770">
    <property type="entry name" value="RNase_J_C"/>
    <property type="match status" value="1"/>
</dbReference>
<dbReference type="SUPFAM" id="SSF56281">
    <property type="entry name" value="Metallo-hydrolase/oxidoreductase"/>
    <property type="match status" value="1"/>
</dbReference>
<gene>
    <name evidence="3" type="primary">rnjA</name>
    <name evidence="3" type="ORF">NCTC10118_00235</name>
</gene>
<dbReference type="InterPro" id="IPR042173">
    <property type="entry name" value="RNase_J_2"/>
</dbReference>
<proteinExistence type="predicted"/>
<dbReference type="InterPro" id="IPR041636">
    <property type="entry name" value="RNase_J_C"/>
</dbReference>
<feature type="domain" description="Ribonuclease J beta-CASP" evidence="2">
    <location>
        <begin position="222"/>
        <end position="346"/>
    </location>
</feature>
<dbReference type="PANTHER" id="PTHR43694">
    <property type="entry name" value="RIBONUCLEASE J"/>
    <property type="match status" value="1"/>
</dbReference>
<dbReference type="AlphaFoldDB" id="A0A449AD92"/>